<evidence type="ECO:0000256" key="4">
    <source>
        <dbReference type="ARBA" id="ARBA00033298"/>
    </source>
</evidence>
<dbReference type="Gene3D" id="3.10.180.10">
    <property type="entry name" value="2,3-Dihydroxybiphenyl 1,2-Dioxygenase, domain 1"/>
    <property type="match status" value="1"/>
</dbReference>
<dbReference type="GO" id="GO:0004462">
    <property type="term" value="F:lactoylglutathione lyase activity"/>
    <property type="evidence" value="ECO:0007669"/>
    <property type="project" value="TreeGrafter"/>
</dbReference>
<evidence type="ECO:0000256" key="3">
    <source>
        <dbReference type="ARBA" id="ARBA00032460"/>
    </source>
</evidence>
<dbReference type="InterPro" id="IPR004360">
    <property type="entry name" value="Glyas_Fos-R_dOase_dom"/>
</dbReference>
<proteinExistence type="predicted"/>
<evidence type="ECO:0000313" key="6">
    <source>
        <dbReference type="EMBL" id="RAY17169.1"/>
    </source>
</evidence>
<dbReference type="GO" id="GO:0019243">
    <property type="term" value="P:methylglyoxal catabolic process to D-lactate via S-lactoyl-glutathione"/>
    <property type="evidence" value="ECO:0007669"/>
    <property type="project" value="TreeGrafter"/>
</dbReference>
<dbReference type="PANTHER" id="PTHR46036:SF5">
    <property type="entry name" value="LACTOYLGLUTATHIONE LYASE"/>
    <property type="match status" value="1"/>
</dbReference>
<name>A0A365HDP5_9ACTN</name>
<dbReference type="PROSITE" id="PS51819">
    <property type="entry name" value="VOC"/>
    <property type="match status" value="1"/>
</dbReference>
<dbReference type="RefSeq" id="WP_111863222.1">
    <property type="nucleotide sequence ID" value="NZ_QLYX01000001.1"/>
</dbReference>
<gene>
    <name evidence="6" type="ORF">DPM19_03180</name>
</gene>
<comment type="caution">
    <text evidence="6">The sequence shown here is derived from an EMBL/GenBank/DDBJ whole genome shotgun (WGS) entry which is preliminary data.</text>
</comment>
<keyword evidence="7" id="KW-1185">Reference proteome</keyword>
<organism evidence="6 7">
    <name type="scientific">Actinomadura craniellae</name>
    <dbReference type="NCBI Taxonomy" id="2231787"/>
    <lineage>
        <taxon>Bacteria</taxon>
        <taxon>Bacillati</taxon>
        <taxon>Actinomycetota</taxon>
        <taxon>Actinomycetes</taxon>
        <taxon>Streptosporangiales</taxon>
        <taxon>Thermomonosporaceae</taxon>
        <taxon>Actinomadura</taxon>
    </lineage>
</organism>
<evidence type="ECO:0000313" key="7">
    <source>
        <dbReference type="Proteomes" id="UP000251891"/>
    </source>
</evidence>
<dbReference type="SUPFAM" id="SSF54593">
    <property type="entry name" value="Glyoxalase/Bleomycin resistance protein/Dihydroxybiphenyl dioxygenase"/>
    <property type="match status" value="1"/>
</dbReference>
<dbReference type="Proteomes" id="UP000251891">
    <property type="component" value="Unassembled WGS sequence"/>
</dbReference>
<sequence>MTSTASPESPESAETHAPRSVVGALGIGVSDLARSADFYTRVLGMRRLMALKLPYMDEIVVGFEGRSGSAIALMHWTDGSERDYANLPVKIVCYVPDPAALAGRIRAEGLEIVREPAPVPELGDAVVGFAKDPDGYLIEILQGRT</sequence>
<reference evidence="6 7" key="1">
    <citation type="submission" date="2018-06" db="EMBL/GenBank/DDBJ databases">
        <title>Actinomadura craniellae sp. nov. isolated from marine sponge Craniella sp.</title>
        <authorList>
            <person name="Li L."/>
            <person name="Xu Q.H."/>
            <person name="Lin H.W."/>
            <person name="Lu Y.H."/>
        </authorList>
    </citation>
    <scope>NUCLEOTIDE SEQUENCE [LARGE SCALE GENOMIC DNA]</scope>
    <source>
        <strain evidence="6 7">LHW63021</strain>
    </source>
</reference>
<dbReference type="EMBL" id="QLYX01000001">
    <property type="protein sequence ID" value="RAY17169.1"/>
    <property type="molecule type" value="Genomic_DNA"/>
</dbReference>
<dbReference type="PANTHER" id="PTHR46036">
    <property type="entry name" value="LACTOYLGLUTATHIONE LYASE"/>
    <property type="match status" value="1"/>
</dbReference>
<evidence type="ECO:0000256" key="2">
    <source>
        <dbReference type="ARBA" id="ARBA00030892"/>
    </source>
</evidence>
<keyword evidence="6" id="KW-0456">Lyase</keyword>
<feature type="domain" description="VOC" evidence="5">
    <location>
        <begin position="21"/>
        <end position="143"/>
    </location>
</feature>
<dbReference type="GO" id="GO:0005737">
    <property type="term" value="C:cytoplasm"/>
    <property type="evidence" value="ECO:0007669"/>
    <property type="project" value="TreeGrafter"/>
</dbReference>
<evidence type="ECO:0000259" key="5">
    <source>
        <dbReference type="PROSITE" id="PS51819"/>
    </source>
</evidence>
<protein>
    <recommendedName>
        <fullName evidence="2">Aldoketomutase</fullName>
    </recommendedName>
    <alternativeName>
        <fullName evidence="1">Ketone-aldehyde mutase</fullName>
    </alternativeName>
    <alternativeName>
        <fullName evidence="3">Methylglyoxalase</fullName>
    </alternativeName>
    <alternativeName>
        <fullName evidence="4">S-D-lactoylglutathione methylglyoxal lyase</fullName>
    </alternativeName>
</protein>
<dbReference type="OrthoDB" id="115162at2"/>
<evidence type="ECO:0000256" key="1">
    <source>
        <dbReference type="ARBA" id="ARBA00030291"/>
    </source>
</evidence>
<dbReference type="InterPro" id="IPR037523">
    <property type="entry name" value="VOC_core"/>
</dbReference>
<dbReference type="Pfam" id="PF00903">
    <property type="entry name" value="Glyoxalase"/>
    <property type="match status" value="1"/>
</dbReference>
<accession>A0A365HDP5</accession>
<dbReference type="InterPro" id="IPR029068">
    <property type="entry name" value="Glyas_Bleomycin-R_OHBP_Dase"/>
</dbReference>
<dbReference type="AlphaFoldDB" id="A0A365HDP5"/>